<dbReference type="KEGG" id="vg:80544276"/>
<evidence type="ECO:0000313" key="2">
    <source>
        <dbReference type="EMBL" id="UOQ18881.1"/>
    </source>
</evidence>
<dbReference type="InterPro" id="IPR009313">
    <property type="entry name" value="Baculo_11_kDa"/>
</dbReference>
<evidence type="ECO:0000313" key="3">
    <source>
        <dbReference type="Proteomes" id="UP001157381"/>
    </source>
</evidence>
<dbReference type="GeneID" id="80544276"/>
<sequence length="98" mass="10699">MRRTAAALGGTAALAAAGSSSVLDHDQLQQLVSHNRTFLRDFVMVIGAVVVFVVAVLFIVLVYTVSLGAETQRQARQRTETTYLANLDYRTRDDNASQ</sequence>
<accession>A0AAX3AUH4</accession>
<evidence type="ECO:0000256" key="1">
    <source>
        <dbReference type="SAM" id="Phobius"/>
    </source>
</evidence>
<dbReference type="Proteomes" id="UP001157381">
    <property type="component" value="Segment"/>
</dbReference>
<keyword evidence="1" id="KW-1133">Transmembrane helix</keyword>
<keyword evidence="1" id="KW-0812">Transmembrane</keyword>
<name>A0AAX3AUH4_9ABAC</name>
<proteinExistence type="predicted"/>
<keyword evidence="3" id="KW-1185">Reference proteome</keyword>
<feature type="transmembrane region" description="Helical" evidence="1">
    <location>
        <begin position="42"/>
        <end position="69"/>
    </location>
</feature>
<protein>
    <submittedName>
        <fullName evidence="2">PIF-9</fullName>
    </submittedName>
</protein>
<organism evidence="2 3">
    <name type="scientific">Olene mendosa nucleopolyhedrovirus</name>
    <dbReference type="NCBI Taxonomy" id="2933796"/>
    <lineage>
        <taxon>Viruses</taxon>
        <taxon>Viruses incertae sedis</taxon>
        <taxon>Naldaviricetes</taxon>
        <taxon>Lefavirales</taxon>
        <taxon>Baculoviridae</taxon>
        <taxon>Alphabaculovirus</taxon>
        <taxon>Alphabaculovirus olmendosae</taxon>
    </lineage>
</organism>
<reference evidence="2 3" key="1">
    <citation type="journal article" date="2022" name="Virus Genes">
        <title>The complete genome sequence of an alphabaculovirus from the brown tussock moth, Olene mendosa Hubner, expands our knowledge of lymantriine baculovirus diversity and evolution.</title>
        <authorList>
            <person name="Harrison R.L."/>
            <person name="Rowley D.L."/>
        </authorList>
    </citation>
    <scope>NUCLEOTIDE SEQUENCE [LARGE SCALE GENOMIC DNA]</scope>
    <source>
        <strain evidence="2">435</strain>
    </source>
</reference>
<dbReference type="RefSeq" id="YP_010805382.1">
    <property type="nucleotide sequence ID" value="NC_077147.1"/>
</dbReference>
<keyword evidence="1" id="KW-0472">Membrane</keyword>
<dbReference type="EMBL" id="MZ766431">
    <property type="protein sequence ID" value="UOQ18881.1"/>
    <property type="molecule type" value="Genomic_DNA"/>
</dbReference>
<dbReference type="Pfam" id="PF06143">
    <property type="entry name" value="Baculo_11_kDa"/>
    <property type="match status" value="1"/>
</dbReference>